<organism evidence="1">
    <name type="scientific">Amblyomma cajennense</name>
    <name type="common">Cayenne tick</name>
    <name type="synonym">Acarus cajennensis</name>
    <dbReference type="NCBI Taxonomy" id="34607"/>
    <lineage>
        <taxon>Eukaryota</taxon>
        <taxon>Metazoa</taxon>
        <taxon>Ecdysozoa</taxon>
        <taxon>Arthropoda</taxon>
        <taxon>Chelicerata</taxon>
        <taxon>Arachnida</taxon>
        <taxon>Acari</taxon>
        <taxon>Parasitiformes</taxon>
        <taxon>Ixodida</taxon>
        <taxon>Ixodoidea</taxon>
        <taxon>Ixodidae</taxon>
        <taxon>Amblyomminae</taxon>
        <taxon>Amblyomma</taxon>
    </lineage>
</organism>
<dbReference type="EMBL" id="GBBK01004911">
    <property type="protein sequence ID" value="JAC19571.1"/>
    <property type="molecule type" value="mRNA"/>
</dbReference>
<evidence type="ECO:0008006" key="2">
    <source>
        <dbReference type="Google" id="ProtNLM"/>
    </source>
</evidence>
<reference evidence="1" key="1">
    <citation type="submission" date="2014-03" db="EMBL/GenBank/DDBJ databases">
        <title>The sialotranscriptome of Amblyomma triste, Amblyomma parvum and Amblyomma cajennense ticks, uncovered by 454-based RNA-seq.</title>
        <authorList>
            <person name="Garcia G.R."/>
            <person name="Gardinassi L.G."/>
            <person name="Ribeiro J.M."/>
            <person name="Anatriello E."/>
            <person name="Ferreira B.R."/>
            <person name="Moreira H.N."/>
            <person name="Mafra C."/>
            <person name="Olegario M.M."/>
            <person name="Szabo P.J."/>
            <person name="Miranda-Santos I.K."/>
            <person name="Maruyama S.R."/>
        </authorList>
    </citation>
    <scope>NUCLEOTIDE SEQUENCE</scope>
    <source>
        <strain evidence="1">Uberlandia</strain>
        <tissue evidence="1">Salivary glands</tissue>
    </source>
</reference>
<proteinExistence type="evidence at transcript level"/>
<name>A0A023FCN6_AMBCJ</name>
<evidence type="ECO:0000313" key="1">
    <source>
        <dbReference type="EMBL" id="JAC19571.1"/>
    </source>
</evidence>
<protein>
    <recommendedName>
        <fullName evidence="2">Vitellogenin domain-containing protein</fullName>
    </recommendedName>
</protein>
<sequence length="1324" mass="151069">MKKFELSTALRIDNSPALAMLEAKVDDARRYFIKLDVPYGEEAQTVVFLEPRLEMSCPHTPPVIVQGRIEVGPSEASINLQSNMPREKPAYLMAKMTVDQNKRMQIDMSASVPSLDVAFAALSTKPQERSSVTTATLEYQWQGQRKHTAKFNSKVQNLSTQHIAKGAMNAEMLYSQYPEYNWKVAADVQRAPGAQHNEYDVKLWWGENLADDQRHIHVLAISKKNGDYGEGNKGSSEGRLVIFAPVWDIDFIGFFNAMLDMQDTSKGTFNGEIQSHGERVMQVEMNHNLESRSPLRMFLNARVETRHFRFLYSDQLEERKPNQYVGRTNVEWGREGKSIATEYVIMSSQARGSSLHDIEYKISYPGMRTPAVHRTKIRITREAMEASSSTEVDGQNYVMVSIQNTPKLKEFRFDSPLFQTKLSKAIKTNSLIYTAELRPHAFMVNSFVTTMQIKGSLQNSMEIQAELLWDADRDVNRKLRFTSSVVKTATDGRPGYRYSATYQRSTDMSITANGIYTEDIIRGPHSIEFGIGGTGLPPRTVSLSYTRGETTANVMFGYTLNGADQIRIVYDRSEDHAVQQFDIAVTSVYPELNGKRLNIQRSFERPVSLKIQYDHAANEIYGLELTDSSGGNRIDTNMKIRTPFPRYATQEFRITGDYSPAVTNIIIEAISSTNKLYRFTYNHELRGSSSFVATLAMQTPHENARNGKLTIRFNNNEITDGQITIEFNDRIPFDLTGNVRVRAPYNFEGRMSLKAVATPDLEAIISSRSSSPLNGVYLLKFIKGSEEMLASTVTLTNQPREFTGRLELSGAMLESSAYILVERKLPEPEHHIYSMTLGGTEPELKCEIESQKRGDMRVTKFKYQPLRRPQDFEALTIENNDWTDNDQKLIVTIEPRPNVKIGFDYLHYMSKDTVKSKLIWSLDENRLGYELKSRTEGEHAYNALLKIIYLRREIDIQNNFAETPNSMDFSMKILLNAVMMPDRALEMSYRQNRIQNGWEAMATLRHPTFSKDIVFTGRIQTGMESTPLLVSAQLQPGDAMNRIYFNLAEKLDDITATNRSLHIHIHHEDRNLFDASMTMYHTMTPARPIFAGYYWSWTTPRLGPKRGHVTFFIGRNGVAQLEYDSFLGKWTASGQAQRAANGDETVDVMVQGERDQFRGRIIYNLRKYRFEGLTFDSEGKVSRSLELSASNSTRNAALKVEVSHYEGNNKITDFSYGFEKRGDRAYRTKIYFPPEKIRAIQAMLDQNIEKLAEIDLGALLIDIQNMFFDSWAFMDKNFASPFLNMLLDEFGEMMGEAVIALSDILYESPFGELLAHWQRRLTKS</sequence>
<accession>A0A023FCN6</accession>